<dbReference type="EMBL" id="DLUI01000012">
    <property type="protein sequence ID" value="DAB39430.1"/>
    <property type="molecule type" value="Genomic_DNA"/>
</dbReference>
<accession>A0A2D3WK68</accession>
<proteinExistence type="predicted"/>
<gene>
    <name evidence="1" type="ORF">CFH83_00885</name>
</gene>
<reference evidence="1 2" key="1">
    <citation type="journal article" date="2017" name="Front. Microbiol.">
        <title>Comparative Genomic Analysis of the Class Epsilonproteobacteria and Proposed Reclassification to Epsilonbacteraeota (phyl. nov.).</title>
        <authorList>
            <person name="Waite D.W."/>
            <person name="Vanwonterghem I."/>
            <person name="Rinke C."/>
            <person name="Parks D.H."/>
            <person name="Zhang Y."/>
            <person name="Takai K."/>
            <person name="Sievert S.M."/>
            <person name="Simon J."/>
            <person name="Campbell B.J."/>
            <person name="Hanson T.E."/>
            <person name="Woyke T."/>
            <person name="Klotz M.G."/>
            <person name="Hugenholtz P."/>
        </authorList>
    </citation>
    <scope>NUCLEOTIDE SEQUENCE [LARGE SCALE GENOMIC DNA]</scope>
    <source>
        <strain evidence="1">UBA12443</strain>
    </source>
</reference>
<dbReference type="RefSeq" id="WP_294894712.1">
    <property type="nucleotide sequence ID" value="NZ_DLUI01000012.1"/>
</dbReference>
<evidence type="ECO:0000313" key="1">
    <source>
        <dbReference type="EMBL" id="DAB39430.1"/>
    </source>
</evidence>
<evidence type="ECO:0000313" key="2">
    <source>
        <dbReference type="Proteomes" id="UP000228859"/>
    </source>
</evidence>
<name>A0A2D3WK68_9BACT</name>
<comment type="caution">
    <text evidence="1">The sequence shown here is derived from an EMBL/GenBank/DDBJ whole genome shotgun (WGS) entry which is preliminary data.</text>
</comment>
<organism evidence="1 2">
    <name type="scientific">Sulfuricurvum kujiense</name>
    <dbReference type="NCBI Taxonomy" id="148813"/>
    <lineage>
        <taxon>Bacteria</taxon>
        <taxon>Pseudomonadati</taxon>
        <taxon>Campylobacterota</taxon>
        <taxon>Epsilonproteobacteria</taxon>
        <taxon>Campylobacterales</taxon>
        <taxon>Sulfurimonadaceae</taxon>
        <taxon>Sulfuricurvum</taxon>
    </lineage>
</organism>
<protein>
    <submittedName>
        <fullName evidence="1">Uncharacterized protein</fullName>
    </submittedName>
</protein>
<sequence length="174" mass="19925">MKNEIVASITLLGALVMLDGCATGRVFYTDPEPFKQTTIQNYSDLSQEKRNLLMQNVLLKNNQGYDISGTCINMNIKYTPDASVRNDLQKGIFENDKTYLKGFYTKYSNCFIVNESSIERVDKSVCIGKDGKQDKCYHGMDMKGRAYSTYINELQTKIVNLYNQEVASYRKEKK</sequence>
<dbReference type="AlphaFoldDB" id="A0A2D3WK68"/>
<dbReference type="Proteomes" id="UP000228859">
    <property type="component" value="Unassembled WGS sequence"/>
</dbReference>